<dbReference type="InterPro" id="IPR016032">
    <property type="entry name" value="Sig_transdc_resp-reg_C-effctor"/>
</dbReference>
<dbReference type="Proteomes" id="UP000198575">
    <property type="component" value="Unassembled WGS sequence"/>
</dbReference>
<dbReference type="STRING" id="578942.SAMN05216289_12719"/>
<keyword evidence="13" id="KW-1185">Reference proteome</keyword>
<dbReference type="Pfam" id="PF00069">
    <property type="entry name" value="Pkinase"/>
    <property type="match status" value="1"/>
</dbReference>
<keyword evidence="4" id="KW-0067">ATP-binding</keyword>
<reference evidence="12 13" key="1">
    <citation type="submission" date="2016-10" db="EMBL/GenBank/DDBJ databases">
        <authorList>
            <person name="de Groot N.N."/>
        </authorList>
    </citation>
    <scope>NUCLEOTIDE SEQUENCE [LARGE SCALE GENOMIC DNA]</scope>
    <source>
        <strain evidence="12 13">CGMCC 1.7659</strain>
    </source>
</reference>
<evidence type="ECO:0000256" key="2">
    <source>
        <dbReference type="ARBA" id="ARBA00022741"/>
    </source>
</evidence>
<proteinExistence type="predicted"/>
<evidence type="ECO:0000259" key="10">
    <source>
        <dbReference type="PROSITE" id="PS50011"/>
    </source>
</evidence>
<evidence type="ECO:0000313" key="12">
    <source>
        <dbReference type="EMBL" id="SFN51446.1"/>
    </source>
</evidence>
<dbReference type="SMART" id="SM00862">
    <property type="entry name" value="Trans_reg_C"/>
    <property type="match status" value="1"/>
</dbReference>
<dbReference type="InterPro" id="IPR011990">
    <property type="entry name" value="TPR-like_helical_dom_sf"/>
</dbReference>
<dbReference type="Gene3D" id="1.10.510.10">
    <property type="entry name" value="Transferase(Phosphotransferase) domain 1"/>
    <property type="match status" value="1"/>
</dbReference>
<dbReference type="InterPro" id="IPR001867">
    <property type="entry name" value="OmpR/PhoB-type_DNA-bd"/>
</dbReference>
<dbReference type="SUPFAM" id="SSF56112">
    <property type="entry name" value="Protein kinase-like (PK-like)"/>
    <property type="match status" value="1"/>
</dbReference>
<dbReference type="Gene3D" id="1.25.40.10">
    <property type="entry name" value="Tetratricopeptide repeat domain"/>
    <property type="match status" value="1"/>
</dbReference>
<dbReference type="RefSeq" id="WP_092409571.1">
    <property type="nucleotide sequence ID" value="NZ_FOVF01000027.1"/>
</dbReference>
<dbReference type="GO" id="GO:0003677">
    <property type="term" value="F:DNA binding"/>
    <property type="evidence" value="ECO:0007669"/>
    <property type="project" value="UniProtKB-UniRule"/>
</dbReference>
<dbReference type="SMART" id="SM00220">
    <property type="entry name" value="S_TKc"/>
    <property type="match status" value="1"/>
</dbReference>
<keyword evidence="3 12" id="KW-0418">Kinase</keyword>
<dbReference type="InterPro" id="IPR000719">
    <property type="entry name" value="Prot_kinase_dom"/>
</dbReference>
<dbReference type="Pfam" id="PF00486">
    <property type="entry name" value="Trans_reg_C"/>
    <property type="match status" value="1"/>
</dbReference>
<sequence length="925" mass="100858">MEGTAYTYRFGSAEFDEARFELRVAGLPVDVEPRALEVLAYLLRHVGEVVGKDALLEHVWAGRVTVDKVLPNAINKLRRALGERNARHLTTQQRIGYRFDGPVARVAVGTHATERGSLRADDRVPGRDNFLLRQRLGERPGSEVWLAEHAKTLERRVYKFASDGERLRDLKREVTVSRLLQESARHPEAFVDIFDWNFESAPYFLECEYGGSNLVEWSSRNLSALEGPARLALFLQVADAVAEAHALGVLHKDLKPANILVETRDSGPFVRLTDFGNASLLDPDRLEALGITRLGMTVDEGANLLSGTPLYMAPELFAGQPPNARSDVFALGVLLYQLLSDRIGRPMVSGWEKDIDDALLREDIHLATNGDPECRFASAVELAAHLRQLEARRAHAQDAEHAAAQARAAAQALARSRARRPFVIILIATLGIGLAVALALQQAALHARNEARAELERANALSAFLNEDLISRSNPRVFAKGASASLRDVLLAARSRLDSRFTGQPLTEAGVRASLGGLFESIDLWAEAEAETRRAMDLYAGAGGANSRDALRQRSRLARLLSLLSRHEEAAAEIATLKQALAARADAESRYLVAAPSASYNLTRGEMALAVPDLEAAVSAVREFAPANTMLSDSLRTQLIFAYTLTGALDAAQREGKALIDEARARPGDNAIAIAMAEVALARSTSLQKRPAEAFAMLDEAETVIVERLGTDHSQHLRLVNEQFGVAFRTPDWPRALVYGERVYKMVRDKLGPDHGQTLVSLVNWGRALYETGHVAEARERFAEAHRKLAESQGPNAPQTQDAAFALAATEAELGHLDAAQALVDGIDADVLVAAQGNRDWTYMVEALHGLILFHRGNMQAALPLLESGVKGLDAGKNPDSEPERIHAVCRRALATLHQGRKEGSGQAARASIRSDDGTLRDPAT</sequence>
<dbReference type="GO" id="GO:0005524">
    <property type="term" value="F:ATP binding"/>
    <property type="evidence" value="ECO:0007669"/>
    <property type="project" value="UniProtKB-KW"/>
</dbReference>
<evidence type="ECO:0000313" key="13">
    <source>
        <dbReference type="Proteomes" id="UP000198575"/>
    </source>
</evidence>
<evidence type="ECO:0000259" key="11">
    <source>
        <dbReference type="PROSITE" id="PS51755"/>
    </source>
</evidence>
<evidence type="ECO:0000256" key="7">
    <source>
        <dbReference type="SAM" id="Coils"/>
    </source>
</evidence>
<gene>
    <name evidence="12" type="ORF">SAMN05216289_12719</name>
</gene>
<protein>
    <submittedName>
        <fullName evidence="12">Non-specific serine/threonine protein kinase</fullName>
    </submittedName>
</protein>
<keyword evidence="9" id="KW-0472">Membrane</keyword>
<organism evidence="12 13">
    <name type="scientific">Dokdonella immobilis</name>
    <dbReference type="NCBI Taxonomy" id="578942"/>
    <lineage>
        <taxon>Bacteria</taxon>
        <taxon>Pseudomonadati</taxon>
        <taxon>Pseudomonadota</taxon>
        <taxon>Gammaproteobacteria</taxon>
        <taxon>Lysobacterales</taxon>
        <taxon>Rhodanobacteraceae</taxon>
        <taxon>Dokdonella</taxon>
    </lineage>
</organism>
<dbReference type="PROSITE" id="PS50011">
    <property type="entry name" value="PROTEIN_KINASE_DOM"/>
    <property type="match status" value="1"/>
</dbReference>
<accession>A0A1I4ZMF4</accession>
<dbReference type="GO" id="GO:0004674">
    <property type="term" value="F:protein serine/threonine kinase activity"/>
    <property type="evidence" value="ECO:0007669"/>
    <property type="project" value="UniProtKB-KW"/>
</dbReference>
<keyword evidence="1" id="KW-0808">Transferase</keyword>
<feature type="region of interest" description="Disordered" evidence="8">
    <location>
        <begin position="899"/>
        <end position="925"/>
    </location>
</feature>
<keyword evidence="5 6" id="KW-0238">DNA-binding</keyword>
<evidence type="ECO:0000256" key="8">
    <source>
        <dbReference type="SAM" id="MobiDB-lite"/>
    </source>
</evidence>
<keyword evidence="2" id="KW-0547">Nucleotide-binding</keyword>
<dbReference type="AlphaFoldDB" id="A0A1I4ZMF4"/>
<name>A0A1I4ZMF4_9GAMM</name>
<evidence type="ECO:0000256" key="3">
    <source>
        <dbReference type="ARBA" id="ARBA00022777"/>
    </source>
</evidence>
<dbReference type="CDD" id="cd00383">
    <property type="entry name" value="trans_reg_C"/>
    <property type="match status" value="1"/>
</dbReference>
<evidence type="ECO:0000256" key="6">
    <source>
        <dbReference type="PROSITE-ProRule" id="PRU01091"/>
    </source>
</evidence>
<dbReference type="PROSITE" id="PS00108">
    <property type="entry name" value="PROTEIN_KINASE_ST"/>
    <property type="match status" value="1"/>
</dbReference>
<dbReference type="SUPFAM" id="SSF48452">
    <property type="entry name" value="TPR-like"/>
    <property type="match status" value="1"/>
</dbReference>
<evidence type="ECO:0000256" key="1">
    <source>
        <dbReference type="ARBA" id="ARBA00022679"/>
    </source>
</evidence>
<feature type="domain" description="OmpR/PhoB-type" evidence="11">
    <location>
        <begin position="5"/>
        <end position="101"/>
    </location>
</feature>
<dbReference type="InterPro" id="IPR011009">
    <property type="entry name" value="Kinase-like_dom_sf"/>
</dbReference>
<dbReference type="PANTHER" id="PTHR43289">
    <property type="entry name" value="MITOGEN-ACTIVATED PROTEIN KINASE KINASE KINASE 20-RELATED"/>
    <property type="match status" value="1"/>
</dbReference>
<dbReference type="GO" id="GO:0000160">
    <property type="term" value="P:phosphorelay signal transduction system"/>
    <property type="evidence" value="ECO:0007669"/>
    <property type="project" value="InterPro"/>
</dbReference>
<feature type="DNA-binding region" description="OmpR/PhoB-type" evidence="6">
    <location>
        <begin position="5"/>
        <end position="101"/>
    </location>
</feature>
<dbReference type="Gene3D" id="1.10.10.10">
    <property type="entry name" value="Winged helix-like DNA-binding domain superfamily/Winged helix DNA-binding domain"/>
    <property type="match status" value="1"/>
</dbReference>
<feature type="domain" description="Protein kinase" evidence="10">
    <location>
        <begin position="130"/>
        <end position="423"/>
    </location>
</feature>
<evidence type="ECO:0000256" key="9">
    <source>
        <dbReference type="SAM" id="Phobius"/>
    </source>
</evidence>
<keyword evidence="9" id="KW-1133">Transmembrane helix</keyword>
<keyword evidence="9" id="KW-0812">Transmembrane</keyword>
<dbReference type="EMBL" id="FOVF01000027">
    <property type="protein sequence ID" value="SFN51446.1"/>
    <property type="molecule type" value="Genomic_DNA"/>
</dbReference>
<evidence type="ECO:0000256" key="5">
    <source>
        <dbReference type="ARBA" id="ARBA00023125"/>
    </source>
</evidence>
<dbReference type="PROSITE" id="PS51755">
    <property type="entry name" value="OMPR_PHOB"/>
    <property type="match status" value="1"/>
</dbReference>
<keyword evidence="7" id="KW-0175">Coiled coil</keyword>
<dbReference type="OrthoDB" id="1971692at2"/>
<keyword evidence="12" id="KW-0723">Serine/threonine-protein kinase</keyword>
<dbReference type="InterPro" id="IPR008271">
    <property type="entry name" value="Ser/Thr_kinase_AS"/>
</dbReference>
<feature type="transmembrane region" description="Helical" evidence="9">
    <location>
        <begin position="422"/>
        <end position="440"/>
    </location>
</feature>
<feature type="coiled-coil region" evidence="7">
    <location>
        <begin position="379"/>
        <end position="416"/>
    </location>
</feature>
<dbReference type="GO" id="GO:0006355">
    <property type="term" value="P:regulation of DNA-templated transcription"/>
    <property type="evidence" value="ECO:0007669"/>
    <property type="project" value="InterPro"/>
</dbReference>
<dbReference type="PANTHER" id="PTHR43289:SF6">
    <property type="entry name" value="SERINE_THREONINE-PROTEIN KINASE NEKL-3"/>
    <property type="match status" value="1"/>
</dbReference>
<dbReference type="InterPro" id="IPR036388">
    <property type="entry name" value="WH-like_DNA-bd_sf"/>
</dbReference>
<evidence type="ECO:0000256" key="4">
    <source>
        <dbReference type="ARBA" id="ARBA00022840"/>
    </source>
</evidence>
<feature type="compositionally biased region" description="Basic and acidic residues" evidence="8">
    <location>
        <begin position="913"/>
        <end position="925"/>
    </location>
</feature>
<dbReference type="SUPFAM" id="SSF46894">
    <property type="entry name" value="C-terminal effector domain of the bipartite response regulators"/>
    <property type="match status" value="1"/>
</dbReference>